<evidence type="ECO:0000256" key="2">
    <source>
        <dbReference type="ARBA" id="ARBA00023015"/>
    </source>
</evidence>
<evidence type="ECO:0000256" key="4">
    <source>
        <dbReference type="ARBA" id="ARBA00023163"/>
    </source>
</evidence>
<dbReference type="PANTHER" id="PTHR30419">
    <property type="entry name" value="HTH-TYPE TRANSCRIPTIONAL REGULATOR YBHD"/>
    <property type="match status" value="1"/>
</dbReference>
<evidence type="ECO:0000256" key="1">
    <source>
        <dbReference type="ARBA" id="ARBA00009437"/>
    </source>
</evidence>
<name>A0A7Y8VRW1_9FIRM</name>
<feature type="domain" description="HTH lysR-type" evidence="5">
    <location>
        <begin position="1"/>
        <end position="58"/>
    </location>
</feature>
<dbReference type="Gene3D" id="1.10.10.10">
    <property type="entry name" value="Winged helix-like DNA-binding domain superfamily/Winged helix DNA-binding domain"/>
    <property type="match status" value="1"/>
</dbReference>
<dbReference type="Proteomes" id="UP000526307">
    <property type="component" value="Unassembled WGS sequence"/>
</dbReference>
<dbReference type="Pfam" id="PF03466">
    <property type="entry name" value="LysR_substrate"/>
    <property type="match status" value="1"/>
</dbReference>
<reference evidence="6 7" key="1">
    <citation type="submission" date="2020-06" db="EMBL/GenBank/DDBJ databases">
        <title>Mogibacterium timidum strain W9173 genomic sequence.</title>
        <authorList>
            <person name="Wade W.G."/>
            <person name="Johnston C.D."/>
            <person name="Chen T."/>
            <person name="Dewhirst F.E."/>
        </authorList>
    </citation>
    <scope>NUCLEOTIDE SEQUENCE [LARGE SCALE GENOMIC DNA]</scope>
    <source>
        <strain evidence="6 7">W9173</strain>
    </source>
</reference>
<evidence type="ECO:0000313" key="6">
    <source>
        <dbReference type="EMBL" id="NWO23476.1"/>
    </source>
</evidence>
<keyword evidence="4" id="KW-0804">Transcription</keyword>
<comment type="similarity">
    <text evidence="1">Belongs to the LysR transcriptional regulatory family.</text>
</comment>
<dbReference type="RefSeq" id="WP_009643921.1">
    <property type="nucleotide sequence ID" value="NZ_CAUUGE010000018.1"/>
</dbReference>
<dbReference type="PANTHER" id="PTHR30419:SF28">
    <property type="entry name" value="HTH-TYPE TRANSCRIPTIONAL REGULATOR BSDA"/>
    <property type="match status" value="1"/>
</dbReference>
<keyword evidence="3" id="KW-0238">DNA-binding</keyword>
<keyword evidence="2" id="KW-0805">Transcription regulation</keyword>
<dbReference type="PROSITE" id="PS50931">
    <property type="entry name" value="HTH_LYSR"/>
    <property type="match status" value="1"/>
</dbReference>
<dbReference type="CDD" id="cd05466">
    <property type="entry name" value="PBP2_LTTR_substrate"/>
    <property type="match status" value="1"/>
</dbReference>
<comment type="caution">
    <text evidence="6">The sequence shown here is derived from an EMBL/GenBank/DDBJ whole genome shotgun (WGS) entry which is preliminary data.</text>
</comment>
<dbReference type="InterPro" id="IPR005119">
    <property type="entry name" value="LysR_subst-bd"/>
</dbReference>
<dbReference type="SUPFAM" id="SSF46785">
    <property type="entry name" value="Winged helix' DNA-binding domain"/>
    <property type="match status" value="1"/>
</dbReference>
<dbReference type="InterPro" id="IPR036388">
    <property type="entry name" value="WH-like_DNA-bd_sf"/>
</dbReference>
<dbReference type="AlphaFoldDB" id="A0A7Y8VRW1"/>
<keyword evidence="7" id="KW-1185">Reference proteome</keyword>
<dbReference type="InterPro" id="IPR050950">
    <property type="entry name" value="HTH-type_LysR_regulators"/>
</dbReference>
<dbReference type="InterPro" id="IPR036390">
    <property type="entry name" value="WH_DNA-bd_sf"/>
</dbReference>
<dbReference type="GO" id="GO:0003677">
    <property type="term" value="F:DNA binding"/>
    <property type="evidence" value="ECO:0007669"/>
    <property type="project" value="UniProtKB-KW"/>
</dbReference>
<dbReference type="SUPFAM" id="SSF53850">
    <property type="entry name" value="Periplasmic binding protein-like II"/>
    <property type="match status" value="1"/>
</dbReference>
<evidence type="ECO:0000259" key="5">
    <source>
        <dbReference type="PROSITE" id="PS50931"/>
    </source>
</evidence>
<dbReference type="Pfam" id="PF00126">
    <property type="entry name" value="HTH_1"/>
    <property type="match status" value="1"/>
</dbReference>
<dbReference type="Gene3D" id="3.40.190.10">
    <property type="entry name" value="Periplasmic binding protein-like II"/>
    <property type="match status" value="2"/>
</dbReference>
<proteinExistence type="inferred from homology"/>
<gene>
    <name evidence="6" type="ORF">HW270_05270</name>
</gene>
<organism evidence="6 7">
    <name type="scientific">Mogibacterium timidum</name>
    <dbReference type="NCBI Taxonomy" id="35519"/>
    <lineage>
        <taxon>Bacteria</taxon>
        <taxon>Bacillati</taxon>
        <taxon>Bacillota</taxon>
        <taxon>Clostridia</taxon>
        <taxon>Peptostreptococcales</taxon>
        <taxon>Anaerovoracaceae</taxon>
        <taxon>Mogibacterium</taxon>
    </lineage>
</organism>
<sequence length="298" mass="32931">METEKVKALLRALELGNMSSVAAELGYTPSGMSRMMASLEDETGMRLINRSRNGITPTNECKRLLANFSALVSAANHVEQRVAEISGIITGEVRVATAYSTYYKLFMELIKQFCVKYPGIKVDLTSGRSTALMEKLQSDELDFCLISYREGNCEWIQLFEDPFYIWVPNDHPAVAKGVYDIGQITEDSYIDLYPGLESDSSRLFASHNFVPKIKYTTSDAYAAYAMVEAGLGVTCANGVSINQWKGNVTALPFAPNHNVPIGIAAPNPGQISPAAKRFKDFATAFFTEHISEMMENVK</sequence>
<evidence type="ECO:0000256" key="3">
    <source>
        <dbReference type="ARBA" id="ARBA00023125"/>
    </source>
</evidence>
<dbReference type="GO" id="GO:0003700">
    <property type="term" value="F:DNA-binding transcription factor activity"/>
    <property type="evidence" value="ECO:0007669"/>
    <property type="project" value="InterPro"/>
</dbReference>
<protein>
    <submittedName>
        <fullName evidence="6">LysR family transcriptional regulator</fullName>
    </submittedName>
</protein>
<dbReference type="EMBL" id="JABXYR010000002">
    <property type="protein sequence ID" value="NWO23476.1"/>
    <property type="molecule type" value="Genomic_DNA"/>
</dbReference>
<dbReference type="GO" id="GO:0005829">
    <property type="term" value="C:cytosol"/>
    <property type="evidence" value="ECO:0007669"/>
    <property type="project" value="TreeGrafter"/>
</dbReference>
<dbReference type="InterPro" id="IPR000847">
    <property type="entry name" value="LysR_HTH_N"/>
</dbReference>
<evidence type="ECO:0000313" key="7">
    <source>
        <dbReference type="Proteomes" id="UP000526307"/>
    </source>
</evidence>
<accession>A0A7Y8VRW1</accession>